<protein>
    <submittedName>
        <fullName evidence="8">MOP flippase</fullName>
    </submittedName>
</protein>
<proteinExistence type="inferred from homology"/>
<keyword evidence="4 6" id="KW-1133">Transmembrane helix</keyword>
<gene>
    <name evidence="8" type="ORF">SCHPADRAFT_956725</name>
</gene>
<feature type="transmembrane region" description="Helical" evidence="6">
    <location>
        <begin position="329"/>
        <end position="350"/>
    </location>
</feature>
<reference evidence="8 9" key="1">
    <citation type="submission" date="2015-04" db="EMBL/GenBank/DDBJ databases">
        <title>Complete genome sequence of Schizopora paradoxa KUC8140, a cosmopolitan wood degrader in East Asia.</title>
        <authorList>
            <consortium name="DOE Joint Genome Institute"/>
            <person name="Min B."/>
            <person name="Park H."/>
            <person name="Jang Y."/>
            <person name="Kim J.-J."/>
            <person name="Kim K.H."/>
            <person name="Pangilinan J."/>
            <person name="Lipzen A."/>
            <person name="Riley R."/>
            <person name="Grigoriev I.V."/>
            <person name="Spatafora J.W."/>
            <person name="Choi I.-G."/>
        </authorList>
    </citation>
    <scope>NUCLEOTIDE SEQUENCE [LARGE SCALE GENOMIC DNA]</scope>
    <source>
        <strain evidence="8 9">KUC8140</strain>
    </source>
</reference>
<dbReference type="Pfam" id="PF01554">
    <property type="entry name" value="MatE"/>
    <property type="match status" value="2"/>
</dbReference>
<feature type="transmembrane region" description="Helical" evidence="6">
    <location>
        <begin position="48"/>
        <end position="71"/>
    </location>
</feature>
<evidence type="ECO:0000313" key="8">
    <source>
        <dbReference type="EMBL" id="KLO17753.1"/>
    </source>
</evidence>
<feature type="transmembrane region" description="Helical" evidence="6">
    <location>
        <begin position="129"/>
        <end position="152"/>
    </location>
</feature>
<comment type="similarity">
    <text evidence="2">Belongs to the multi antimicrobial extrusion (MATE) (TC 2.A.66.1) family.</text>
</comment>
<dbReference type="GO" id="GO:1990961">
    <property type="term" value="P:xenobiotic detoxification by transmembrane export across the plasma membrane"/>
    <property type="evidence" value="ECO:0007669"/>
    <property type="project" value="InterPro"/>
</dbReference>
<evidence type="ECO:0000256" key="4">
    <source>
        <dbReference type="ARBA" id="ARBA00022989"/>
    </source>
</evidence>
<dbReference type="InterPro" id="IPR002528">
    <property type="entry name" value="MATE_fam"/>
</dbReference>
<dbReference type="GO" id="GO:0042910">
    <property type="term" value="F:xenobiotic transmembrane transporter activity"/>
    <property type="evidence" value="ECO:0007669"/>
    <property type="project" value="InterPro"/>
</dbReference>
<evidence type="ECO:0000256" key="1">
    <source>
        <dbReference type="ARBA" id="ARBA00004141"/>
    </source>
</evidence>
<keyword evidence="9" id="KW-1185">Reference proteome</keyword>
<feature type="transmembrane region" description="Helical" evidence="6">
    <location>
        <begin position="362"/>
        <end position="382"/>
    </location>
</feature>
<dbReference type="FunCoup" id="A0A0H2S7W0">
    <property type="interactions" value="34"/>
</dbReference>
<feature type="transmembrane region" description="Helical" evidence="6">
    <location>
        <begin position="255"/>
        <end position="277"/>
    </location>
</feature>
<evidence type="ECO:0000256" key="2">
    <source>
        <dbReference type="ARBA" id="ARBA00010199"/>
    </source>
</evidence>
<dbReference type="GO" id="GO:0016020">
    <property type="term" value="C:membrane"/>
    <property type="evidence" value="ECO:0007669"/>
    <property type="project" value="UniProtKB-SubCell"/>
</dbReference>
<evidence type="ECO:0000256" key="7">
    <source>
        <dbReference type="SAM" id="SignalP"/>
    </source>
</evidence>
<feature type="transmembrane region" description="Helical" evidence="6">
    <location>
        <begin position="289"/>
        <end position="309"/>
    </location>
</feature>
<evidence type="ECO:0000256" key="6">
    <source>
        <dbReference type="SAM" id="Phobius"/>
    </source>
</evidence>
<feature type="signal peptide" evidence="7">
    <location>
        <begin position="1"/>
        <end position="22"/>
    </location>
</feature>
<evidence type="ECO:0000313" key="9">
    <source>
        <dbReference type="Proteomes" id="UP000053477"/>
    </source>
</evidence>
<keyword evidence="5 6" id="KW-0472">Membrane</keyword>
<dbReference type="Proteomes" id="UP000053477">
    <property type="component" value="Unassembled WGS sequence"/>
</dbReference>
<name>A0A0H2S7W0_9AGAM</name>
<evidence type="ECO:0000256" key="3">
    <source>
        <dbReference type="ARBA" id="ARBA00022692"/>
    </source>
</evidence>
<dbReference type="InParanoid" id="A0A0H2S7W0"/>
<dbReference type="GO" id="GO:0015297">
    <property type="term" value="F:antiporter activity"/>
    <property type="evidence" value="ECO:0007669"/>
    <property type="project" value="InterPro"/>
</dbReference>
<dbReference type="STRING" id="27342.A0A0H2S7W0"/>
<dbReference type="EMBL" id="KQ085901">
    <property type="protein sequence ID" value="KLO17753.1"/>
    <property type="molecule type" value="Genomic_DNA"/>
</dbReference>
<dbReference type="NCBIfam" id="TIGR00797">
    <property type="entry name" value="matE"/>
    <property type="match status" value="1"/>
</dbReference>
<feature type="transmembrane region" description="Helical" evidence="6">
    <location>
        <begin position="164"/>
        <end position="183"/>
    </location>
</feature>
<feature type="transmembrane region" description="Helical" evidence="6">
    <location>
        <begin position="388"/>
        <end position="410"/>
    </location>
</feature>
<accession>A0A0H2S7W0</accession>
<dbReference type="PANTHER" id="PTHR11206">
    <property type="entry name" value="MULTIDRUG RESISTANCE PROTEIN"/>
    <property type="match status" value="1"/>
</dbReference>
<dbReference type="AlphaFoldDB" id="A0A0H2S7W0"/>
<sequence length="437" mass="47726">MLCRRLLFHTCWLSLLARWCVALGGTTALDTFGSQAFTGGSLPSDVSVHFQRCVLVLWFLLCPVCLLWTFIEPILLFLGQNPELSRDVQRFLRVLLIGAPGYVAFESLKKYLQCQGTDRISIFRCVLGIMRASTIALIIVSPVNIALNIYFIHHTRLGLFGSPLAVSLTYWLAFFTLVVLTILSPTHKKNKTWGGFQLKEALDGRRVWDFLKLALPGILMVGTEWAAFEIVALAAGRLGPLSLSAQSAIMTTDQIVNTVPFGIGVASSARVGNLIGARSAEGAKQAGHLAALLSVIVGMLIMTTMMATKDIFGYLFTDDDDTVRLVAKVMPLVASFQVADGLAGSCGGVLRGRQHLGALFNFVAYYIIALPLGIALAFLPQVHLGLQGLWIGQVVALFIVGIGEYTVVWLGTDWEKEVAKGIERNERDAVRRALIEE</sequence>
<organism evidence="8 9">
    <name type="scientific">Schizopora paradoxa</name>
    <dbReference type="NCBI Taxonomy" id="27342"/>
    <lineage>
        <taxon>Eukaryota</taxon>
        <taxon>Fungi</taxon>
        <taxon>Dikarya</taxon>
        <taxon>Basidiomycota</taxon>
        <taxon>Agaricomycotina</taxon>
        <taxon>Agaricomycetes</taxon>
        <taxon>Hymenochaetales</taxon>
        <taxon>Schizoporaceae</taxon>
        <taxon>Schizopora</taxon>
    </lineage>
</organism>
<dbReference type="CDD" id="cd13132">
    <property type="entry name" value="MATE_eukaryotic"/>
    <property type="match status" value="1"/>
</dbReference>
<dbReference type="InterPro" id="IPR045069">
    <property type="entry name" value="MATE_euk"/>
</dbReference>
<keyword evidence="3 6" id="KW-0812">Transmembrane</keyword>
<dbReference type="OrthoDB" id="2126698at2759"/>
<evidence type="ECO:0000256" key="5">
    <source>
        <dbReference type="ARBA" id="ARBA00023136"/>
    </source>
</evidence>
<keyword evidence="7" id="KW-0732">Signal</keyword>
<feature type="chain" id="PRO_5005202263" evidence="7">
    <location>
        <begin position="23"/>
        <end position="437"/>
    </location>
</feature>
<comment type="subcellular location">
    <subcellularLocation>
        <location evidence="1">Membrane</location>
        <topology evidence="1">Multi-pass membrane protein</topology>
    </subcellularLocation>
</comment>
<feature type="transmembrane region" description="Helical" evidence="6">
    <location>
        <begin position="213"/>
        <end position="235"/>
    </location>
</feature>